<gene>
    <name evidence="1" type="ORF">JR316_012968</name>
</gene>
<evidence type="ECO:0000313" key="1">
    <source>
        <dbReference type="EMBL" id="KAG5162049.1"/>
    </source>
</evidence>
<accession>A0A8H8CEK9</accession>
<sequence>MITALIFLNEAVASQAGLPARLDRKNLEFDIRSIDSTALLVSVGCLLTPRALGGRAEEGRAARANAVDSLLNWDAELAFLLPVELDQLV</sequence>
<organism evidence="1">
    <name type="scientific">Psilocybe cubensis</name>
    <name type="common">Psychedelic mushroom</name>
    <name type="synonym">Stropharia cubensis</name>
    <dbReference type="NCBI Taxonomy" id="181762"/>
    <lineage>
        <taxon>Eukaryota</taxon>
        <taxon>Fungi</taxon>
        <taxon>Dikarya</taxon>
        <taxon>Basidiomycota</taxon>
        <taxon>Agaricomycotina</taxon>
        <taxon>Agaricomycetes</taxon>
        <taxon>Agaricomycetidae</taxon>
        <taxon>Agaricales</taxon>
        <taxon>Agaricineae</taxon>
        <taxon>Strophariaceae</taxon>
        <taxon>Psilocybe</taxon>
    </lineage>
</organism>
<comment type="caution">
    <text evidence="1">The sequence shown here is derived from an EMBL/GenBank/DDBJ whole genome shotgun (WGS) entry which is preliminary data.</text>
</comment>
<dbReference type="EMBL" id="JAFIQS010000021">
    <property type="protein sequence ID" value="KAG5162049.1"/>
    <property type="molecule type" value="Genomic_DNA"/>
</dbReference>
<proteinExistence type="predicted"/>
<dbReference type="AlphaFoldDB" id="A0A8H8CEK9"/>
<protein>
    <submittedName>
        <fullName evidence="1">Uncharacterized protein</fullName>
    </submittedName>
</protein>
<reference evidence="1" key="1">
    <citation type="submission" date="2021-02" db="EMBL/GenBank/DDBJ databases">
        <title>Psilocybe cubensis genome.</title>
        <authorList>
            <person name="Mckernan K.J."/>
            <person name="Crawford S."/>
            <person name="Trippe A."/>
            <person name="Kane L.T."/>
            <person name="Mclaughlin S."/>
        </authorList>
    </citation>
    <scope>NUCLEOTIDE SEQUENCE [LARGE SCALE GENOMIC DNA]</scope>
    <source>
        <strain evidence="1">MGC-MH-2018</strain>
    </source>
</reference>
<name>A0A8H8CEK9_PSICU</name>